<keyword evidence="9 15" id="KW-0482">Metalloprotease</keyword>
<dbReference type="Proteomes" id="UP000769157">
    <property type="component" value="Unassembled WGS sequence"/>
</dbReference>
<evidence type="ECO:0000256" key="9">
    <source>
        <dbReference type="ARBA" id="ARBA00023049"/>
    </source>
</evidence>
<feature type="binding site" evidence="14">
    <location>
        <position position="381"/>
    </location>
    <ligand>
        <name>Zn(2+)</name>
        <dbReference type="ChEBI" id="CHEBI:29105"/>
        <note>catalytic</note>
    </ligand>
</feature>
<feature type="active site" evidence="13">
    <location>
        <position position="303"/>
    </location>
</feature>
<comment type="similarity">
    <text evidence="12 15">Belongs to the peptidase M48A family.</text>
</comment>
<dbReference type="GeneID" id="70232587"/>
<dbReference type="Pfam" id="PF01435">
    <property type="entry name" value="Peptidase_M48"/>
    <property type="match status" value="1"/>
</dbReference>
<keyword evidence="7 14" id="KW-0862">Zinc</keyword>
<evidence type="ECO:0000313" key="19">
    <source>
        <dbReference type="Proteomes" id="UP000769157"/>
    </source>
</evidence>
<feature type="domain" description="Peptidase M48" evidence="16">
    <location>
        <begin position="231"/>
        <end position="437"/>
    </location>
</feature>
<dbReference type="OrthoDB" id="360839at2759"/>
<dbReference type="GO" id="GO:0004222">
    <property type="term" value="F:metalloendopeptidase activity"/>
    <property type="evidence" value="ECO:0007669"/>
    <property type="project" value="UniProtKB-UniRule"/>
</dbReference>
<evidence type="ECO:0000256" key="4">
    <source>
        <dbReference type="ARBA" id="ARBA00022723"/>
    </source>
</evidence>
<sequence>MDSFIKSASSFFDRPGLNWKAIILGFTAASFCFDSYLKYRQIKKVASVKEVPLQIKGKIDNDTLLKSTSYSLTKSKFTLVTSFYSLVQNVLFFKFDILPKLWSGASWLATSSIVPAVLSGSIITKSLFFVGQMSLISFFLNLPTDWYFNFVIEEKYGFNKLTYKLWFTDSLKELAVMAAFGGPILAGFLKIIDYFGDKFMYYLSVFLFFVQIFMIIVYPKFIQPLFNKVEPLEDGELKLQIEKLAQKNKFPLDKVLVIDGSKRSSHSNAYFLGLPWGSKQIVIYDTLIASSKIEEVVAVLGHEIGHWALSHTTKMLAINQIHIFGIFTMFAAFVNNKSLYQSLGFFKEQPIIVGFLLFGDILKPVDTVLEFAMNLLSRKHEYEADKFAAELGYSEELKAALIELHKGNLSSLDVDWLYSAYTYSHPHLIERLNHIDQVEKENPHKKLD</sequence>
<reference evidence="18" key="2">
    <citation type="submission" date="2021-01" db="EMBL/GenBank/DDBJ databases">
        <authorList>
            <person name="Schikora-Tamarit M.A."/>
        </authorList>
    </citation>
    <scope>NUCLEOTIDE SEQUENCE</scope>
    <source>
        <strain evidence="18">CBS6075</strain>
    </source>
</reference>
<evidence type="ECO:0000256" key="2">
    <source>
        <dbReference type="ARBA" id="ARBA00022670"/>
    </source>
</evidence>
<keyword evidence="3 15" id="KW-0812">Transmembrane</keyword>
<keyword evidence="4 14" id="KW-0479">Metal-binding</keyword>
<feature type="domain" description="CAAX prenyl protease 1 N-terminal" evidence="17">
    <location>
        <begin position="41"/>
        <end position="228"/>
    </location>
</feature>
<evidence type="ECO:0000256" key="3">
    <source>
        <dbReference type="ARBA" id="ARBA00022692"/>
    </source>
</evidence>
<keyword evidence="5 15" id="KW-0378">Hydrolase</keyword>
<dbReference type="CDD" id="cd07343">
    <property type="entry name" value="M48A_Zmpste24p_like"/>
    <property type="match status" value="1"/>
</dbReference>
<evidence type="ECO:0000256" key="6">
    <source>
        <dbReference type="ARBA" id="ARBA00022824"/>
    </source>
</evidence>
<comment type="catalytic activity">
    <reaction evidence="11 15">
        <text>Hydrolyzes the peptide bond -P2-(S-farnesyl or geranylgeranyl)C-P1'-P2'-P3'-COOH where P1' and P2' are amino acids with aliphatic side chains and P3' is any C-terminal residue.</text>
        <dbReference type="EC" id="3.4.24.84"/>
    </reaction>
</comment>
<dbReference type="InterPro" id="IPR032456">
    <property type="entry name" value="Peptidase_M48_N"/>
</dbReference>
<dbReference type="GO" id="GO:0071586">
    <property type="term" value="P:CAAX-box protein processing"/>
    <property type="evidence" value="ECO:0007669"/>
    <property type="project" value="UniProtKB-UniRule"/>
</dbReference>
<comment type="function">
    <text evidence="15">Proteolytically removes the C-terminal three residues of farnesylated proteins.</text>
</comment>
<keyword evidence="2 15" id="KW-0645">Protease</keyword>
<accession>A0A9P8T925</accession>
<gene>
    <name evidence="18" type="ORF">OGAPHI_000619</name>
</gene>
<evidence type="ECO:0000256" key="5">
    <source>
        <dbReference type="ARBA" id="ARBA00022801"/>
    </source>
</evidence>
<protein>
    <recommendedName>
        <fullName evidence="15">CAAX prenyl protease</fullName>
        <ecNumber evidence="15">3.4.24.84</ecNumber>
    </recommendedName>
</protein>
<organism evidence="18 19">
    <name type="scientific">Ogataea philodendri</name>
    <dbReference type="NCBI Taxonomy" id="1378263"/>
    <lineage>
        <taxon>Eukaryota</taxon>
        <taxon>Fungi</taxon>
        <taxon>Dikarya</taxon>
        <taxon>Ascomycota</taxon>
        <taxon>Saccharomycotina</taxon>
        <taxon>Pichiomycetes</taxon>
        <taxon>Pichiales</taxon>
        <taxon>Pichiaceae</taxon>
        <taxon>Ogataea</taxon>
    </lineage>
</organism>
<feature type="active site" description="Proton donor" evidence="13">
    <location>
        <position position="385"/>
    </location>
</feature>
<keyword evidence="8 15" id="KW-1133">Transmembrane helix</keyword>
<dbReference type="Pfam" id="PF16491">
    <property type="entry name" value="Peptidase_M48_N"/>
    <property type="match status" value="1"/>
</dbReference>
<dbReference type="Gene3D" id="3.30.2010.10">
    <property type="entry name" value="Metalloproteases ('zincins'), catalytic domain"/>
    <property type="match status" value="1"/>
</dbReference>
<keyword evidence="10 15" id="KW-0472">Membrane</keyword>
<dbReference type="GO" id="GO:0005789">
    <property type="term" value="C:endoplasmic reticulum membrane"/>
    <property type="evidence" value="ECO:0007669"/>
    <property type="project" value="UniProtKB-SubCell"/>
</dbReference>
<reference evidence="18" key="1">
    <citation type="journal article" date="2021" name="Open Biol.">
        <title>Shared evolutionary footprints suggest mitochondrial oxidative damage underlies multiple complex I losses in fungi.</title>
        <authorList>
            <person name="Schikora-Tamarit M.A."/>
            <person name="Marcet-Houben M."/>
            <person name="Nosek J."/>
            <person name="Gabaldon T."/>
        </authorList>
    </citation>
    <scope>NUCLEOTIDE SEQUENCE</scope>
    <source>
        <strain evidence="18">CBS6075</strain>
    </source>
</reference>
<dbReference type="InterPro" id="IPR027057">
    <property type="entry name" value="CAXX_Prtase_1"/>
</dbReference>
<keyword evidence="6 15" id="KW-0256">Endoplasmic reticulum</keyword>
<feature type="binding site" evidence="14">
    <location>
        <position position="302"/>
    </location>
    <ligand>
        <name>Zn(2+)</name>
        <dbReference type="ChEBI" id="CHEBI:29105"/>
        <note>catalytic</note>
    </ligand>
</feature>
<evidence type="ECO:0000256" key="11">
    <source>
        <dbReference type="ARBA" id="ARBA00044456"/>
    </source>
</evidence>
<comment type="caution">
    <text evidence="15">Lacks conserved residue(s) required for the propagation of feature annotation.</text>
</comment>
<comment type="subcellular location">
    <subcellularLocation>
        <location evidence="1 15">Endoplasmic reticulum membrane</location>
        <topology evidence="1 15">Multi-pass membrane protein</topology>
    </subcellularLocation>
</comment>
<feature type="transmembrane region" description="Helical" evidence="15">
    <location>
        <begin position="17"/>
        <end position="37"/>
    </location>
</feature>
<comment type="cofactor">
    <cofactor evidence="14 15">
        <name>Zn(2+)</name>
        <dbReference type="ChEBI" id="CHEBI:29105"/>
    </cofactor>
    <text evidence="14 15">Binds 1 zinc ion per subunit.</text>
</comment>
<evidence type="ECO:0000256" key="1">
    <source>
        <dbReference type="ARBA" id="ARBA00004477"/>
    </source>
</evidence>
<feature type="transmembrane region" description="Helical" evidence="15">
    <location>
        <begin position="199"/>
        <end position="218"/>
    </location>
</feature>
<proteinExistence type="inferred from homology"/>
<dbReference type="PANTHER" id="PTHR10120">
    <property type="entry name" value="CAAX PRENYL PROTEASE 1"/>
    <property type="match status" value="1"/>
</dbReference>
<feature type="transmembrane region" description="Helical" evidence="15">
    <location>
        <begin position="174"/>
        <end position="192"/>
    </location>
</feature>
<evidence type="ECO:0000313" key="18">
    <source>
        <dbReference type="EMBL" id="KAH3670908.1"/>
    </source>
</evidence>
<dbReference type="EMBL" id="JAEUBE010000084">
    <property type="protein sequence ID" value="KAH3670908.1"/>
    <property type="molecule type" value="Genomic_DNA"/>
</dbReference>
<evidence type="ECO:0000256" key="13">
    <source>
        <dbReference type="PIRSR" id="PIRSR627057-1"/>
    </source>
</evidence>
<dbReference type="InterPro" id="IPR001915">
    <property type="entry name" value="Peptidase_M48"/>
</dbReference>
<evidence type="ECO:0000259" key="17">
    <source>
        <dbReference type="Pfam" id="PF16491"/>
    </source>
</evidence>
<feature type="binding site" evidence="14">
    <location>
        <position position="306"/>
    </location>
    <ligand>
        <name>Zn(2+)</name>
        <dbReference type="ChEBI" id="CHEBI:29105"/>
        <note>catalytic</note>
    </ligand>
</feature>
<evidence type="ECO:0000256" key="12">
    <source>
        <dbReference type="ARBA" id="ARBA00060927"/>
    </source>
</evidence>
<feature type="transmembrane region" description="Helical" evidence="15">
    <location>
        <begin position="101"/>
        <end position="120"/>
    </location>
</feature>
<evidence type="ECO:0000259" key="16">
    <source>
        <dbReference type="Pfam" id="PF01435"/>
    </source>
</evidence>
<evidence type="ECO:0000256" key="7">
    <source>
        <dbReference type="ARBA" id="ARBA00022833"/>
    </source>
</evidence>
<evidence type="ECO:0000256" key="8">
    <source>
        <dbReference type="ARBA" id="ARBA00022989"/>
    </source>
</evidence>
<dbReference type="AlphaFoldDB" id="A0A9P8T925"/>
<comment type="caution">
    <text evidence="18">The sequence shown here is derived from an EMBL/GenBank/DDBJ whole genome shotgun (WGS) entry which is preliminary data.</text>
</comment>
<dbReference type="FunFam" id="3.30.2010.10:FF:000002">
    <property type="entry name" value="CAAX prenyl protease"/>
    <property type="match status" value="1"/>
</dbReference>
<name>A0A9P8T925_9ASCO</name>
<evidence type="ECO:0000256" key="10">
    <source>
        <dbReference type="ARBA" id="ARBA00023136"/>
    </source>
</evidence>
<evidence type="ECO:0000256" key="14">
    <source>
        <dbReference type="PIRSR" id="PIRSR627057-2"/>
    </source>
</evidence>
<dbReference type="RefSeq" id="XP_046064276.1">
    <property type="nucleotide sequence ID" value="XM_046207471.1"/>
</dbReference>
<dbReference type="GO" id="GO:0046872">
    <property type="term" value="F:metal ion binding"/>
    <property type="evidence" value="ECO:0007669"/>
    <property type="project" value="UniProtKB-UniRule"/>
</dbReference>
<keyword evidence="19" id="KW-1185">Reference proteome</keyword>
<dbReference type="EC" id="3.4.24.84" evidence="15"/>
<evidence type="ECO:0000256" key="15">
    <source>
        <dbReference type="RuleBase" id="RU366005"/>
    </source>
</evidence>